<feature type="region of interest" description="Disordered" evidence="1">
    <location>
        <begin position="32"/>
        <end position="58"/>
    </location>
</feature>
<reference evidence="2" key="1">
    <citation type="submission" date="2021-01" db="EMBL/GenBank/DDBJ databases">
        <title>Phytophthora aleatoria, a newly-described species from Pinus radiata is distinct from Phytophthora cactorum isolates based on comparative genomics.</title>
        <authorList>
            <person name="Mcdougal R."/>
            <person name="Panda P."/>
            <person name="Williams N."/>
            <person name="Studholme D.J."/>
        </authorList>
    </citation>
    <scope>NUCLEOTIDE SEQUENCE</scope>
    <source>
        <strain evidence="2">NZFS 4037</strain>
    </source>
</reference>
<keyword evidence="3" id="KW-1185">Reference proteome</keyword>
<feature type="compositionally biased region" description="Basic and acidic residues" evidence="1">
    <location>
        <begin position="45"/>
        <end position="57"/>
    </location>
</feature>
<dbReference type="Proteomes" id="UP000709295">
    <property type="component" value="Unassembled WGS sequence"/>
</dbReference>
<comment type="caution">
    <text evidence="2">The sequence shown here is derived from an EMBL/GenBank/DDBJ whole genome shotgun (WGS) entry which is preliminary data.</text>
</comment>
<proteinExistence type="predicted"/>
<dbReference type="AlphaFoldDB" id="A0A8J5MGH8"/>
<sequence length="89" mass="9900">MLEPLLEHLSSLSSAGFYQELAAWKETVEIGLSHPKPDANSTAKRGRDEGRDERELDSVSAIDPSDVIDIKMKSAATIFTVAVHQKHYY</sequence>
<accession>A0A8J5MGH8</accession>
<organism evidence="2 3">
    <name type="scientific">Phytophthora aleatoria</name>
    <dbReference type="NCBI Taxonomy" id="2496075"/>
    <lineage>
        <taxon>Eukaryota</taxon>
        <taxon>Sar</taxon>
        <taxon>Stramenopiles</taxon>
        <taxon>Oomycota</taxon>
        <taxon>Peronosporomycetes</taxon>
        <taxon>Peronosporales</taxon>
        <taxon>Peronosporaceae</taxon>
        <taxon>Phytophthora</taxon>
    </lineage>
</organism>
<dbReference type="EMBL" id="JAENGY010000345">
    <property type="protein sequence ID" value="KAG6965285.1"/>
    <property type="molecule type" value="Genomic_DNA"/>
</dbReference>
<evidence type="ECO:0000256" key="1">
    <source>
        <dbReference type="SAM" id="MobiDB-lite"/>
    </source>
</evidence>
<name>A0A8J5MGH8_9STRA</name>
<protein>
    <submittedName>
        <fullName evidence="2">Uncharacterized protein</fullName>
    </submittedName>
</protein>
<gene>
    <name evidence="2" type="ORF">JG688_00007270</name>
</gene>
<evidence type="ECO:0000313" key="2">
    <source>
        <dbReference type="EMBL" id="KAG6965285.1"/>
    </source>
</evidence>
<evidence type="ECO:0000313" key="3">
    <source>
        <dbReference type="Proteomes" id="UP000709295"/>
    </source>
</evidence>